<dbReference type="AlphaFoldDB" id="A0A7G9WAD0"/>
<evidence type="ECO:0000256" key="1">
    <source>
        <dbReference type="SAM" id="Phobius"/>
    </source>
</evidence>
<dbReference type="EMBL" id="CP058559">
    <property type="protein sequence ID" value="QNO15642.1"/>
    <property type="molecule type" value="Genomic_DNA"/>
</dbReference>
<sequence>MKILTTQFLKGYLKIILTIGLLVIGLLHLPSMNMRSLAGIFSTLWFSVGALIVVANFVYITKIEKSQSRVRKRAFNRRTSRYR</sequence>
<proteinExistence type="predicted"/>
<reference evidence="2 3" key="1">
    <citation type="submission" date="2020-07" db="EMBL/GenBank/DDBJ databases">
        <title>Alkalicella. sp. LB2 genome.</title>
        <authorList>
            <person name="Postec A."/>
            <person name="Quemeneur M."/>
        </authorList>
    </citation>
    <scope>NUCLEOTIDE SEQUENCE [LARGE SCALE GENOMIC DNA]</scope>
    <source>
        <strain evidence="2 3">LB2</strain>
    </source>
</reference>
<name>A0A7G9WAD0_ALKCA</name>
<protein>
    <submittedName>
        <fullName evidence="2">Uncharacterized protein</fullName>
    </submittedName>
</protein>
<feature type="transmembrane region" description="Helical" evidence="1">
    <location>
        <begin position="37"/>
        <end position="59"/>
    </location>
</feature>
<gene>
    <name evidence="2" type="ORF">HYG86_13085</name>
</gene>
<feature type="transmembrane region" description="Helical" evidence="1">
    <location>
        <begin position="12"/>
        <end position="31"/>
    </location>
</feature>
<dbReference type="KEGG" id="acae:HYG86_13085"/>
<keyword evidence="1" id="KW-0812">Transmembrane</keyword>
<organism evidence="2 3">
    <name type="scientific">Alkalicella caledoniensis</name>
    <dbReference type="NCBI Taxonomy" id="2731377"/>
    <lineage>
        <taxon>Bacteria</taxon>
        <taxon>Bacillati</taxon>
        <taxon>Bacillota</taxon>
        <taxon>Clostridia</taxon>
        <taxon>Eubacteriales</taxon>
        <taxon>Proteinivoracaceae</taxon>
        <taxon>Alkalicella</taxon>
    </lineage>
</organism>
<dbReference type="RefSeq" id="WP_213166050.1">
    <property type="nucleotide sequence ID" value="NZ_CP058559.1"/>
</dbReference>
<keyword evidence="1" id="KW-0472">Membrane</keyword>
<keyword evidence="3" id="KW-1185">Reference proteome</keyword>
<keyword evidence="1" id="KW-1133">Transmembrane helix</keyword>
<evidence type="ECO:0000313" key="2">
    <source>
        <dbReference type="EMBL" id="QNO15642.1"/>
    </source>
</evidence>
<evidence type="ECO:0000313" key="3">
    <source>
        <dbReference type="Proteomes" id="UP000516160"/>
    </source>
</evidence>
<accession>A0A7G9WAD0</accession>
<dbReference type="Proteomes" id="UP000516160">
    <property type="component" value="Chromosome"/>
</dbReference>